<sequence>KTDFAHYLTHMFDSKLGPDFLPRESWSGLRDLMKDGEISEEKHAKLTKIFSTYPLQEVLNAIDATEAEHEQKESAKETIHLYYNTSTLPYAEYFARLIDLSINLEERLMREGRTRLAAFEMANLSRTSSRNWEFTKTKTW</sequence>
<proteinExistence type="predicted"/>
<accession>A0AAN4Z7L8</accession>
<protein>
    <submittedName>
        <fullName evidence="1">Uncharacterized protein</fullName>
    </submittedName>
</protein>
<dbReference type="AlphaFoldDB" id="A0AAN4Z7L8"/>
<gene>
    <name evidence="1" type="ORF">PMAYCL1PPCAC_04799</name>
</gene>
<reference evidence="2" key="1">
    <citation type="submission" date="2022-10" db="EMBL/GenBank/DDBJ databases">
        <title>Genome assembly of Pristionchus species.</title>
        <authorList>
            <person name="Yoshida K."/>
            <person name="Sommer R.J."/>
        </authorList>
    </citation>
    <scope>NUCLEOTIDE SEQUENCE [LARGE SCALE GENOMIC DNA]</scope>
    <source>
        <strain evidence="2">RS5460</strain>
    </source>
</reference>
<keyword evidence="2" id="KW-1185">Reference proteome</keyword>
<evidence type="ECO:0000313" key="1">
    <source>
        <dbReference type="EMBL" id="GMR34604.1"/>
    </source>
</evidence>
<comment type="caution">
    <text evidence="1">The sequence shown here is derived from an EMBL/GenBank/DDBJ whole genome shotgun (WGS) entry which is preliminary data.</text>
</comment>
<dbReference type="EMBL" id="BTRK01000002">
    <property type="protein sequence ID" value="GMR34604.1"/>
    <property type="molecule type" value="Genomic_DNA"/>
</dbReference>
<dbReference type="Proteomes" id="UP001328107">
    <property type="component" value="Unassembled WGS sequence"/>
</dbReference>
<evidence type="ECO:0000313" key="2">
    <source>
        <dbReference type="Proteomes" id="UP001328107"/>
    </source>
</evidence>
<organism evidence="1 2">
    <name type="scientific">Pristionchus mayeri</name>
    <dbReference type="NCBI Taxonomy" id="1317129"/>
    <lineage>
        <taxon>Eukaryota</taxon>
        <taxon>Metazoa</taxon>
        <taxon>Ecdysozoa</taxon>
        <taxon>Nematoda</taxon>
        <taxon>Chromadorea</taxon>
        <taxon>Rhabditida</taxon>
        <taxon>Rhabditina</taxon>
        <taxon>Diplogasteromorpha</taxon>
        <taxon>Diplogasteroidea</taxon>
        <taxon>Neodiplogasteridae</taxon>
        <taxon>Pristionchus</taxon>
    </lineage>
</organism>
<feature type="non-terminal residue" evidence="1">
    <location>
        <position position="1"/>
    </location>
</feature>
<name>A0AAN4Z7L8_9BILA</name>